<evidence type="ECO:0000313" key="1">
    <source>
        <dbReference type="EMBL" id="ELQ37168.1"/>
    </source>
</evidence>
<dbReference type="AlphaFoldDB" id="A0AA97NVJ7"/>
<gene>
    <name evidence="1" type="ORF">OOU_Y34scaffold00610g5</name>
</gene>
<dbReference type="Proteomes" id="UP000011086">
    <property type="component" value="Unassembled WGS sequence"/>
</dbReference>
<sequence>MASASRPANPEPQSAICGTGTAAIYIVLPTLSAPTGSSRLCPGARVAGSRFIVARHQHPPATSTAAYSFRGVVEFQSWPLGFDDAATPTCMAGGGKPLDVNKEMEQLYIAFKASNGFRRLTSIPTSQMKPIVHHMQHEPTTPCLFTGRIRAPDQLLRAQQSAGSASDNVRASSILTNTAVSTGVASTQAWTADACAAANE</sequence>
<name>A0AA97NVJ7_PYRO3</name>
<reference evidence="1" key="1">
    <citation type="journal article" date="2012" name="PLoS Genet.">
        <title>Comparative analysis of the genomes of two field isolates of the rice blast fungus Magnaporthe oryzae.</title>
        <authorList>
            <person name="Xue M."/>
            <person name="Yang J."/>
            <person name="Li Z."/>
            <person name="Hu S."/>
            <person name="Yao N."/>
            <person name="Dean R.A."/>
            <person name="Zhao W."/>
            <person name="Shen M."/>
            <person name="Zhang H."/>
            <person name="Li C."/>
            <person name="Liu L."/>
            <person name="Cao L."/>
            <person name="Xu X."/>
            <person name="Xing Y."/>
            <person name="Hsiang T."/>
            <person name="Zhang Z."/>
            <person name="Xu J.R."/>
            <person name="Peng Y.L."/>
        </authorList>
    </citation>
    <scope>NUCLEOTIDE SEQUENCE</scope>
    <source>
        <strain evidence="1">Y34</strain>
    </source>
</reference>
<accession>A0AA97NVJ7</accession>
<proteinExistence type="predicted"/>
<dbReference type="EMBL" id="JH793413">
    <property type="protein sequence ID" value="ELQ37168.1"/>
    <property type="molecule type" value="Genomic_DNA"/>
</dbReference>
<protein>
    <submittedName>
        <fullName evidence="1">Uncharacterized protein</fullName>
    </submittedName>
</protein>
<organism evidence="1">
    <name type="scientific">Pyricularia oryzae (strain Y34)</name>
    <name type="common">Rice blast fungus</name>
    <name type="synonym">Magnaporthe oryzae</name>
    <dbReference type="NCBI Taxonomy" id="1143189"/>
    <lineage>
        <taxon>Eukaryota</taxon>
        <taxon>Fungi</taxon>
        <taxon>Dikarya</taxon>
        <taxon>Ascomycota</taxon>
        <taxon>Pezizomycotina</taxon>
        <taxon>Sordariomycetes</taxon>
        <taxon>Sordariomycetidae</taxon>
        <taxon>Magnaporthales</taxon>
        <taxon>Pyriculariaceae</taxon>
        <taxon>Pyricularia</taxon>
    </lineage>
</organism>